<protein>
    <submittedName>
        <fullName evidence="1">Divergent PAP2 family protein</fullName>
    </submittedName>
</protein>
<dbReference type="EMBL" id="JADIMM010000029">
    <property type="protein sequence ID" value="MBO8457100.1"/>
    <property type="molecule type" value="Genomic_DNA"/>
</dbReference>
<dbReference type="PANTHER" id="PTHR31446:SF29">
    <property type="entry name" value="ACID PHOSPHATASE_VANADIUM-DEPENDENT HALOPEROXIDASE-RELATED PROTEIN"/>
    <property type="match status" value="1"/>
</dbReference>
<dbReference type="AlphaFoldDB" id="A0A9D9N1V0"/>
<dbReference type="Pfam" id="PF02681">
    <property type="entry name" value="DUF212"/>
    <property type="match status" value="1"/>
</dbReference>
<evidence type="ECO:0000313" key="2">
    <source>
        <dbReference type="Proteomes" id="UP000823638"/>
    </source>
</evidence>
<reference evidence="1" key="2">
    <citation type="journal article" date="2021" name="PeerJ">
        <title>Extensive microbial diversity within the chicken gut microbiome revealed by metagenomics and culture.</title>
        <authorList>
            <person name="Gilroy R."/>
            <person name="Ravi A."/>
            <person name="Getino M."/>
            <person name="Pursley I."/>
            <person name="Horton D.L."/>
            <person name="Alikhan N.F."/>
            <person name="Baker D."/>
            <person name="Gharbi K."/>
            <person name="Hall N."/>
            <person name="Watson M."/>
            <person name="Adriaenssens E.M."/>
            <person name="Foster-Nyarko E."/>
            <person name="Jarju S."/>
            <person name="Secka A."/>
            <person name="Antonio M."/>
            <person name="Oren A."/>
            <person name="Chaudhuri R.R."/>
            <person name="La Ragione R."/>
            <person name="Hildebrand F."/>
            <person name="Pallen M.J."/>
        </authorList>
    </citation>
    <scope>NUCLEOTIDE SEQUENCE</scope>
    <source>
        <strain evidence="1">10532</strain>
    </source>
</reference>
<dbReference type="PANTHER" id="PTHR31446">
    <property type="entry name" value="ACID PHOSPHATASE/VANADIUM-DEPENDENT HALOPEROXIDASE-RELATED PROTEIN"/>
    <property type="match status" value="1"/>
</dbReference>
<name>A0A9D9N1V0_9SPIR</name>
<dbReference type="Proteomes" id="UP000823638">
    <property type="component" value="Unassembled WGS sequence"/>
</dbReference>
<reference evidence="1" key="1">
    <citation type="submission" date="2020-10" db="EMBL/GenBank/DDBJ databases">
        <authorList>
            <person name="Gilroy R."/>
        </authorList>
    </citation>
    <scope>NUCLEOTIDE SEQUENCE</scope>
    <source>
        <strain evidence="1">10532</strain>
    </source>
</reference>
<dbReference type="InterPro" id="IPR003832">
    <property type="entry name" value="DUF212"/>
</dbReference>
<evidence type="ECO:0000313" key="1">
    <source>
        <dbReference type="EMBL" id="MBO8457100.1"/>
    </source>
</evidence>
<accession>A0A9D9N1V0</accession>
<gene>
    <name evidence="1" type="ORF">IAA81_02590</name>
</gene>
<proteinExistence type="predicted"/>
<comment type="caution">
    <text evidence="1">The sequence shown here is derived from an EMBL/GenBank/DDBJ whole genome shotgun (WGS) entry which is preliminary data.</text>
</comment>
<sequence length="160" mass="17423">MLSTSFFDQIGEFVKNPVFLSAVSSWFITQFTKTLISILRRRVGSVREIIELLIWRTGGMPSSHSALVISVTTAIGFHSGVQSDVFVLALCLSMVVIRDAMGVRRSSGIQAKTLNSLGNEISRKIGINYSPVKEIQGHKPVEVVCGALMGFFIGVAFSVL</sequence>
<organism evidence="1 2">
    <name type="scientific">Candidatus Gallitreponema excrementavium</name>
    <dbReference type="NCBI Taxonomy" id="2840840"/>
    <lineage>
        <taxon>Bacteria</taxon>
        <taxon>Pseudomonadati</taxon>
        <taxon>Spirochaetota</taxon>
        <taxon>Spirochaetia</taxon>
        <taxon>Spirochaetales</taxon>
        <taxon>Candidatus Gallitreponema</taxon>
    </lineage>
</organism>